<evidence type="ECO:0000259" key="3">
    <source>
        <dbReference type="Pfam" id="PF00293"/>
    </source>
</evidence>
<evidence type="ECO:0000256" key="2">
    <source>
        <dbReference type="RuleBase" id="RU003814"/>
    </source>
</evidence>
<dbReference type="AlphaFoldDB" id="A0ABD3QY79"/>
<gene>
    <name evidence="4" type="ORF">ACHAWO_010743</name>
</gene>
<dbReference type="InterPro" id="IPR042529">
    <property type="entry name" value="IF_2B-like_C"/>
</dbReference>
<proteinExistence type="inferred from homology"/>
<dbReference type="SUPFAM" id="SSF55811">
    <property type="entry name" value="Nudix"/>
    <property type="match status" value="1"/>
</dbReference>
<dbReference type="Proteomes" id="UP001530400">
    <property type="component" value="Unassembled WGS sequence"/>
</dbReference>
<feature type="domain" description="Nudix hydrolase" evidence="3">
    <location>
        <begin position="9"/>
        <end position="78"/>
    </location>
</feature>
<accession>A0ABD3QY79</accession>
<evidence type="ECO:0000313" key="5">
    <source>
        <dbReference type="Proteomes" id="UP001530400"/>
    </source>
</evidence>
<organism evidence="4 5">
    <name type="scientific">Cyclotella atomus</name>
    <dbReference type="NCBI Taxonomy" id="382360"/>
    <lineage>
        <taxon>Eukaryota</taxon>
        <taxon>Sar</taxon>
        <taxon>Stramenopiles</taxon>
        <taxon>Ochrophyta</taxon>
        <taxon>Bacillariophyta</taxon>
        <taxon>Coscinodiscophyceae</taxon>
        <taxon>Thalassiosirophycidae</taxon>
        <taxon>Stephanodiscales</taxon>
        <taxon>Stephanodiscaceae</taxon>
        <taxon>Cyclotella</taxon>
    </lineage>
</organism>
<dbReference type="Gene3D" id="3.90.79.10">
    <property type="entry name" value="Nucleoside Triphosphate Pyrophosphohydrolase"/>
    <property type="match status" value="1"/>
</dbReference>
<protein>
    <recommendedName>
        <fullName evidence="3">Nudix hydrolase domain-containing protein</fullName>
    </recommendedName>
</protein>
<name>A0ABD3QY79_9STRA</name>
<sequence>MVSVANIKRVVSVFILRPKDDERNGVDVAVFRRCETMPTFANHWAGICGSIEDTDGSPLEAALRELQEETNICDVMRDSDETWQLKSQIKSGLHLDVSKNTNDAFGGRIIRVYPFSLMLPAKVASNKQHTMWANIEMRGTEHDMMKFISTQEFFDLTPCVPGLQAAFHLATTGSFLKLQVPDDVKMWATDRVNGAAYLARKAVVIAAAHIDKGTTISQLKVTQSIATLRPTMVPIVNAMNEFDIRLSDTSQTEAASAIECDILQSLDLELERCVSLAVKNILMDYDTWKSTPSGEAFVIGTFSRSSTLKSILKRVLEYRKNGGIRVICSQSTPGNEGELMAKDIPNATWLSDTDFQRCVSEGKVNLVIVGADCILSNEMGIVNKVGTHDLAKTCELSATPIKCFADRWKLWDDIYPPPLETIFEVIPRGLLDDVVVPSSPK</sequence>
<reference evidence="4 5" key="1">
    <citation type="submission" date="2024-10" db="EMBL/GenBank/DDBJ databases">
        <title>Updated reference genomes for cyclostephanoid diatoms.</title>
        <authorList>
            <person name="Roberts W.R."/>
            <person name="Alverson A.J."/>
        </authorList>
    </citation>
    <scope>NUCLEOTIDE SEQUENCE [LARGE SCALE GENOMIC DNA]</scope>
    <source>
        <strain evidence="4 5">AJA010-31</strain>
    </source>
</reference>
<comment type="caution">
    <text evidence="4">The sequence shown here is derived from an EMBL/GenBank/DDBJ whole genome shotgun (WGS) entry which is preliminary data.</text>
</comment>
<keyword evidence="5" id="KW-1185">Reference proteome</keyword>
<dbReference type="PANTHER" id="PTHR43475:SF3">
    <property type="entry name" value="TRANSLATION INITIATION FACTOR EIF-2B SUBUNIT FAMILY PROTEIN (AFU_ORTHOLOGUE AFUA_2G14290)"/>
    <property type="match status" value="1"/>
</dbReference>
<dbReference type="EMBL" id="JALLPJ020000017">
    <property type="protein sequence ID" value="KAL3804974.1"/>
    <property type="molecule type" value="Genomic_DNA"/>
</dbReference>
<dbReference type="InterPro" id="IPR015797">
    <property type="entry name" value="NUDIX_hydrolase-like_dom_sf"/>
</dbReference>
<evidence type="ECO:0000313" key="4">
    <source>
        <dbReference type="EMBL" id="KAL3804974.1"/>
    </source>
</evidence>
<comment type="similarity">
    <text evidence="1 2">Belongs to the eIF-2B alpha/beta/delta subunits family.</text>
</comment>
<dbReference type="InterPro" id="IPR000649">
    <property type="entry name" value="IF-2B-related"/>
</dbReference>
<dbReference type="SUPFAM" id="SSF100950">
    <property type="entry name" value="NagB/RpiA/CoA transferase-like"/>
    <property type="match status" value="1"/>
</dbReference>
<dbReference type="Pfam" id="PF00293">
    <property type="entry name" value="NUDIX"/>
    <property type="match status" value="1"/>
</dbReference>
<dbReference type="Gene3D" id="3.40.50.10470">
    <property type="entry name" value="Translation initiation factor eif-2b, domain 2"/>
    <property type="match status" value="1"/>
</dbReference>
<evidence type="ECO:0000256" key="1">
    <source>
        <dbReference type="ARBA" id="ARBA00007251"/>
    </source>
</evidence>
<dbReference type="PANTHER" id="PTHR43475">
    <property type="entry name" value="METHYLTHIORIBOSE-1-PHOSPHATE ISOMERASE"/>
    <property type="match status" value="1"/>
</dbReference>
<dbReference type="Pfam" id="PF01008">
    <property type="entry name" value="IF-2B"/>
    <property type="match status" value="1"/>
</dbReference>
<dbReference type="InterPro" id="IPR000086">
    <property type="entry name" value="NUDIX_hydrolase_dom"/>
</dbReference>
<dbReference type="InterPro" id="IPR037171">
    <property type="entry name" value="NagB/RpiA_transferase-like"/>
</dbReference>